<organism evidence="1 2">
    <name type="scientific">Natronosalvus rutilus</name>
    <dbReference type="NCBI Taxonomy" id="2953753"/>
    <lineage>
        <taxon>Archaea</taxon>
        <taxon>Methanobacteriati</taxon>
        <taxon>Methanobacteriota</taxon>
        <taxon>Stenosarchaea group</taxon>
        <taxon>Halobacteria</taxon>
        <taxon>Halobacteriales</taxon>
        <taxon>Natrialbaceae</taxon>
        <taxon>Natronosalvus</taxon>
    </lineage>
</organism>
<keyword evidence="2" id="KW-1185">Reference proteome</keyword>
<proteinExistence type="predicted"/>
<dbReference type="EMBL" id="CP100355">
    <property type="protein sequence ID" value="UTF52895.1"/>
    <property type="molecule type" value="Genomic_DNA"/>
</dbReference>
<evidence type="ECO:0000313" key="1">
    <source>
        <dbReference type="EMBL" id="UTF52895.1"/>
    </source>
</evidence>
<sequence>MSARFTDDDEGKPVVNENGDRIGIVESVHGDTAHVNPDPGMTDTIKSKLGWGDASEDTYELDASNVDHVGDDEIQLGQL</sequence>
<gene>
    <name evidence="1" type="ORF">NGM29_14060</name>
</gene>
<evidence type="ECO:0000313" key="2">
    <source>
        <dbReference type="Proteomes" id="UP001056855"/>
    </source>
</evidence>
<dbReference type="AlphaFoldDB" id="A0A9E7N9S3"/>
<dbReference type="KEGG" id="sawl:NGM29_14060"/>
<dbReference type="GeneID" id="73291192"/>
<accession>A0A9E7N9S3</accession>
<name>A0A9E7N9S3_9EURY</name>
<dbReference type="Proteomes" id="UP001056855">
    <property type="component" value="Chromosome"/>
</dbReference>
<protein>
    <submittedName>
        <fullName evidence="1">PRC-barrel domain containing protein</fullName>
    </submittedName>
</protein>
<reference evidence="1" key="1">
    <citation type="submission" date="2022-06" db="EMBL/GenBank/DDBJ databases">
        <title>Diverse halophilic archaea isolated from saline environments.</title>
        <authorList>
            <person name="Cui H.-L."/>
        </authorList>
    </citation>
    <scope>NUCLEOTIDE SEQUENCE</scope>
    <source>
        <strain evidence="1">WLHS1</strain>
    </source>
</reference>
<dbReference type="RefSeq" id="WP_254156963.1">
    <property type="nucleotide sequence ID" value="NZ_CP100355.1"/>
</dbReference>